<organism evidence="2 3">
    <name type="scientific">Apiosordaria backusii</name>
    <dbReference type="NCBI Taxonomy" id="314023"/>
    <lineage>
        <taxon>Eukaryota</taxon>
        <taxon>Fungi</taxon>
        <taxon>Dikarya</taxon>
        <taxon>Ascomycota</taxon>
        <taxon>Pezizomycotina</taxon>
        <taxon>Sordariomycetes</taxon>
        <taxon>Sordariomycetidae</taxon>
        <taxon>Sordariales</taxon>
        <taxon>Lasiosphaeriaceae</taxon>
        <taxon>Apiosordaria</taxon>
    </lineage>
</organism>
<sequence length="190" mass="20610">MPMQFAALKIAKTATLWDSALDLPFKAPAVHAIVLALGLVGGRPGDAAYSEFNGITKMPPPTKRTPQTGRPETNPDSLRLHHWCSARWIVEGDVGKLSFTAGGRVKRVIRFLPASAEKTDAEGKKAVLKEFLNLVDLSGKIPDFGGWERMINLIKVVEVVGVFIRGGCSFAQQRGWSKVQALSELGWGDG</sequence>
<feature type="region of interest" description="Disordered" evidence="1">
    <location>
        <begin position="51"/>
        <end position="76"/>
    </location>
</feature>
<dbReference type="Proteomes" id="UP001172159">
    <property type="component" value="Unassembled WGS sequence"/>
</dbReference>
<gene>
    <name evidence="2" type="ORF">B0T21DRAFT_411883</name>
</gene>
<reference evidence="2" key="1">
    <citation type="submission" date="2023-06" db="EMBL/GenBank/DDBJ databases">
        <title>Genome-scale phylogeny and comparative genomics of the fungal order Sordariales.</title>
        <authorList>
            <consortium name="Lawrence Berkeley National Laboratory"/>
            <person name="Hensen N."/>
            <person name="Bonometti L."/>
            <person name="Westerberg I."/>
            <person name="Brannstrom I.O."/>
            <person name="Guillou S."/>
            <person name="Cros-Aarteil S."/>
            <person name="Calhoun S."/>
            <person name="Haridas S."/>
            <person name="Kuo A."/>
            <person name="Mondo S."/>
            <person name="Pangilinan J."/>
            <person name="Riley R."/>
            <person name="Labutti K."/>
            <person name="Andreopoulos B."/>
            <person name="Lipzen A."/>
            <person name="Chen C."/>
            <person name="Yanf M."/>
            <person name="Daum C."/>
            <person name="Ng V."/>
            <person name="Clum A."/>
            <person name="Steindorff A."/>
            <person name="Ohm R."/>
            <person name="Martin F."/>
            <person name="Silar P."/>
            <person name="Natvig D."/>
            <person name="Lalanne C."/>
            <person name="Gautier V."/>
            <person name="Ament-Velasquez S.L."/>
            <person name="Kruys A."/>
            <person name="Hutchinson M.I."/>
            <person name="Powell A.J."/>
            <person name="Barry K."/>
            <person name="Miller A.N."/>
            <person name="Grigoriev I.V."/>
            <person name="Debuchy R."/>
            <person name="Gladieux P."/>
            <person name="Thoren M.H."/>
            <person name="Johannesson H."/>
        </authorList>
    </citation>
    <scope>NUCLEOTIDE SEQUENCE</scope>
    <source>
        <strain evidence="2">CBS 540.89</strain>
    </source>
</reference>
<proteinExistence type="predicted"/>
<keyword evidence="3" id="KW-1185">Reference proteome</keyword>
<protein>
    <submittedName>
        <fullName evidence="2">Uncharacterized protein</fullName>
    </submittedName>
</protein>
<evidence type="ECO:0000256" key="1">
    <source>
        <dbReference type="SAM" id="MobiDB-lite"/>
    </source>
</evidence>
<name>A0AA40BM25_9PEZI</name>
<feature type="compositionally biased region" description="Polar residues" evidence="1">
    <location>
        <begin position="64"/>
        <end position="76"/>
    </location>
</feature>
<evidence type="ECO:0000313" key="2">
    <source>
        <dbReference type="EMBL" id="KAK0736737.1"/>
    </source>
</evidence>
<dbReference type="AlphaFoldDB" id="A0AA40BM25"/>
<dbReference type="EMBL" id="JAUKTV010000006">
    <property type="protein sequence ID" value="KAK0736737.1"/>
    <property type="molecule type" value="Genomic_DNA"/>
</dbReference>
<accession>A0AA40BM25</accession>
<evidence type="ECO:0000313" key="3">
    <source>
        <dbReference type="Proteomes" id="UP001172159"/>
    </source>
</evidence>
<comment type="caution">
    <text evidence="2">The sequence shown here is derived from an EMBL/GenBank/DDBJ whole genome shotgun (WGS) entry which is preliminary data.</text>
</comment>